<accession>A0A9X3PM15</accession>
<reference evidence="3 5" key="2">
    <citation type="submission" date="2023-07" db="EMBL/GenBank/DDBJ databases">
        <title>Sequencing the genomes of 1000 actinobacteria strains.</title>
        <authorList>
            <person name="Klenk H.-P."/>
        </authorList>
    </citation>
    <scope>NUCLEOTIDE SEQUENCE [LARGE SCALE GENOMIC DNA]</scope>
    <source>
        <strain evidence="3 5">DSM 44724</strain>
    </source>
</reference>
<dbReference type="InterPro" id="IPR009351">
    <property type="entry name" value="AlkZ-like"/>
</dbReference>
<dbReference type="PANTHER" id="PTHR38479">
    <property type="entry name" value="LMO0824 PROTEIN"/>
    <property type="match status" value="1"/>
</dbReference>
<dbReference type="GO" id="GO:0003677">
    <property type="term" value="F:DNA binding"/>
    <property type="evidence" value="ECO:0007669"/>
    <property type="project" value="UniProtKB-KW"/>
</dbReference>
<evidence type="ECO:0000256" key="1">
    <source>
        <dbReference type="SAM" id="MobiDB-lite"/>
    </source>
</evidence>
<dbReference type="InterPro" id="IPR003718">
    <property type="entry name" value="OsmC/Ohr_fam"/>
</dbReference>
<dbReference type="EMBL" id="JAVDYD010000001">
    <property type="protein sequence ID" value="MDR7337361.1"/>
    <property type="molecule type" value="Genomic_DNA"/>
</dbReference>
<dbReference type="SUPFAM" id="SSF82784">
    <property type="entry name" value="OsmC-like"/>
    <property type="match status" value="1"/>
</dbReference>
<dbReference type="Proteomes" id="UP001183604">
    <property type="component" value="Unassembled WGS sequence"/>
</dbReference>
<keyword evidence="5" id="KW-1185">Reference proteome</keyword>
<proteinExistence type="predicted"/>
<dbReference type="Gene3D" id="3.30.300.20">
    <property type="match status" value="1"/>
</dbReference>
<dbReference type="AlphaFoldDB" id="A0A9X3PM15"/>
<keyword evidence="2" id="KW-0238">DNA-binding</keyword>
<comment type="caution">
    <text evidence="2">The sequence shown here is derived from an EMBL/GenBank/DDBJ whole genome shotgun (WGS) entry which is preliminary data.</text>
</comment>
<dbReference type="Pfam" id="PF02566">
    <property type="entry name" value="OsmC"/>
    <property type="match status" value="1"/>
</dbReference>
<gene>
    <name evidence="3" type="ORF">J2S69_001080</name>
    <name evidence="2" type="ORF">O2L01_22250</name>
</gene>
<dbReference type="Pfam" id="PF06224">
    <property type="entry name" value="AlkZ-like"/>
    <property type="match status" value="1"/>
</dbReference>
<evidence type="ECO:0000313" key="5">
    <source>
        <dbReference type="Proteomes" id="UP001183604"/>
    </source>
</evidence>
<dbReference type="InterPro" id="IPR036102">
    <property type="entry name" value="OsmC/Ohrsf"/>
</dbReference>
<name>A0A9X3PM15_9ACTN</name>
<organism evidence="2 4">
    <name type="scientific">Glycomyces lechevalierae</name>
    <dbReference type="NCBI Taxonomy" id="256034"/>
    <lineage>
        <taxon>Bacteria</taxon>
        <taxon>Bacillati</taxon>
        <taxon>Actinomycetota</taxon>
        <taxon>Actinomycetes</taxon>
        <taxon>Glycomycetales</taxon>
        <taxon>Glycomycetaceae</taxon>
        <taxon>Glycomyces</taxon>
    </lineage>
</organism>
<dbReference type="PANTHER" id="PTHR38479:SF2">
    <property type="entry name" value="WINGED HELIX DNA-BINDING DOMAIN-CONTAINING PROTEIN"/>
    <property type="match status" value="1"/>
</dbReference>
<dbReference type="Proteomes" id="UP001145799">
    <property type="component" value="Unassembled WGS sequence"/>
</dbReference>
<feature type="region of interest" description="Disordered" evidence="1">
    <location>
        <begin position="722"/>
        <end position="748"/>
    </location>
</feature>
<evidence type="ECO:0000313" key="3">
    <source>
        <dbReference type="EMBL" id="MDR7337361.1"/>
    </source>
</evidence>
<protein>
    <submittedName>
        <fullName evidence="3">Organic hydroperoxide reductase OsmC/OhrA</fullName>
    </submittedName>
    <submittedName>
        <fullName evidence="2">Winged helix DNA-binding domain-containing protein</fullName>
    </submittedName>
</protein>
<dbReference type="InterPro" id="IPR015946">
    <property type="entry name" value="KH_dom-like_a/b"/>
</dbReference>
<evidence type="ECO:0000313" key="2">
    <source>
        <dbReference type="EMBL" id="MDA1387730.1"/>
    </source>
</evidence>
<dbReference type="EMBL" id="JAPZVQ010000019">
    <property type="protein sequence ID" value="MDA1387730.1"/>
    <property type="molecule type" value="Genomic_DNA"/>
</dbReference>
<reference evidence="2" key="1">
    <citation type="submission" date="2022-12" db="EMBL/GenBank/DDBJ databases">
        <title>Gycomyces niveus sp.nov., a novel actinomycete isolated from soil in Shouguang.</title>
        <authorList>
            <person name="Yang X."/>
        </authorList>
    </citation>
    <scope>NUCLEOTIDE SEQUENCE</scope>
    <source>
        <strain evidence="2">DSM 44724</strain>
    </source>
</reference>
<sequence>MQLTADQLNRATLDRQSLLRRKPGDVVAAVRAAVAVQAQSPASPYIGLWNRVEGFDPTELDAAFTSYDLVRGNPIRMTLHAVAADEYRPFREATEPSLYAAKLGGRIADSGIAAKDAAVYADDILEFAAEVRAARDCEARLADRLGAETAKAVWPGIRQYAPLLRVPLGGPWTFNEKVAYLAAPDRPALGDRDAADAALENLILRYLSGFGPASVADVAQFAMVQRGRVTHAVKALGDRLQRHEGPNGEKLYDLPDATVPDPETPAPPRLMAMWDNVFLAYFDRSRTVPADLRTTLIRNNGDVLPMILVDGRAAGVWRATAEGIEATAFRPLTDEDWAGLAAEAEALAAFLADRDPAVYGRYHHWWKRLPAGETVRLAARLGFRLHPRDRKERAMSGREHHYEVTMRWTGNTGKGTVNYREYGRDHDLVVEGKPVIQASADPAFRGQPERWNPEELLVASLADCHMLTYLALCALERIVVISYEDTATGTILQDGNGGRFTEVTLAPVVTIADPEKADRAMALHHDANRDCFIANSVNFPVHHNPTILAGLDGRAGHGLRDLVPPLDVRLEARVDAGAGVEGGVEEDVAVAFALDVGEAPGRGHREVLDPDLDLPAVDRVGAGVGHGHGDRDRLVPFVVERERGRALWTVGGGLRGPRRFARGLARRRRLGGRLARRGGGPVRGGRLGGVRVGRVARGRGGGLLVLELREVGVVVVAQGAELPDREGRDEDGDRDEHEHEAAVDSSAQHGAVHPWAHGELLQGDRAFEAFAASGLGCQALLCRARMKRTRPRGAGPNA</sequence>
<evidence type="ECO:0000313" key="4">
    <source>
        <dbReference type="Proteomes" id="UP001145799"/>
    </source>
</evidence>